<feature type="region of interest" description="Disordered" evidence="1">
    <location>
        <begin position="50"/>
        <end position="69"/>
    </location>
</feature>
<name>A0A914WQW6_9BILA</name>
<dbReference type="Proteomes" id="UP000887566">
    <property type="component" value="Unplaced"/>
</dbReference>
<sequence length="117" mass="13019">MSLSADVPKEMDQTEKEGGLGEMAREAGEMAKEAFSNAAEKTKEFMQQMKDKVTGEEEKQIDRDQAIREAGEQKQRLDCLLLESACTPPNPELANCHLACACPECAYVRKPMQQPIL</sequence>
<protein>
    <submittedName>
        <fullName evidence="3">Uncharacterized protein</fullName>
    </submittedName>
</protein>
<accession>A0A914WQW6</accession>
<proteinExistence type="predicted"/>
<dbReference type="WBParaSite" id="PSAMB.scaffold4591size17216.g24718.t1">
    <property type="protein sequence ID" value="PSAMB.scaffold4591size17216.g24718.t1"/>
    <property type="gene ID" value="PSAMB.scaffold4591size17216.g24718"/>
</dbReference>
<keyword evidence="2" id="KW-1185">Reference proteome</keyword>
<evidence type="ECO:0000256" key="1">
    <source>
        <dbReference type="SAM" id="MobiDB-lite"/>
    </source>
</evidence>
<dbReference type="AlphaFoldDB" id="A0A914WQW6"/>
<evidence type="ECO:0000313" key="3">
    <source>
        <dbReference type="WBParaSite" id="PSAMB.scaffold4591size17216.g24718.t1"/>
    </source>
</evidence>
<evidence type="ECO:0000313" key="2">
    <source>
        <dbReference type="Proteomes" id="UP000887566"/>
    </source>
</evidence>
<organism evidence="2 3">
    <name type="scientific">Plectus sambesii</name>
    <dbReference type="NCBI Taxonomy" id="2011161"/>
    <lineage>
        <taxon>Eukaryota</taxon>
        <taxon>Metazoa</taxon>
        <taxon>Ecdysozoa</taxon>
        <taxon>Nematoda</taxon>
        <taxon>Chromadorea</taxon>
        <taxon>Plectida</taxon>
        <taxon>Plectina</taxon>
        <taxon>Plectoidea</taxon>
        <taxon>Plectidae</taxon>
        <taxon>Plectus</taxon>
    </lineage>
</organism>
<reference evidence="3" key="1">
    <citation type="submission" date="2022-11" db="UniProtKB">
        <authorList>
            <consortium name="WormBaseParasite"/>
        </authorList>
    </citation>
    <scope>IDENTIFICATION</scope>
</reference>